<feature type="transmembrane region" description="Helical" evidence="1">
    <location>
        <begin position="60"/>
        <end position="80"/>
    </location>
</feature>
<keyword evidence="1" id="KW-0812">Transmembrane</keyword>
<organism evidence="3 4">
    <name type="scientific">Phenylobacterium conjunctum</name>
    <dbReference type="NCBI Taxonomy" id="1298959"/>
    <lineage>
        <taxon>Bacteria</taxon>
        <taxon>Pseudomonadati</taxon>
        <taxon>Pseudomonadota</taxon>
        <taxon>Alphaproteobacteria</taxon>
        <taxon>Caulobacterales</taxon>
        <taxon>Caulobacteraceae</taxon>
        <taxon>Phenylobacterium</taxon>
    </lineage>
</organism>
<dbReference type="GO" id="GO:0016746">
    <property type="term" value="F:acyltransferase activity"/>
    <property type="evidence" value="ECO:0007669"/>
    <property type="project" value="UniProtKB-KW"/>
</dbReference>
<feature type="transmembrane region" description="Helical" evidence="1">
    <location>
        <begin position="100"/>
        <end position="120"/>
    </location>
</feature>
<dbReference type="Proteomes" id="UP001597216">
    <property type="component" value="Unassembled WGS sequence"/>
</dbReference>
<accession>A0ABW3T5T6</accession>
<evidence type="ECO:0000313" key="4">
    <source>
        <dbReference type="Proteomes" id="UP001597216"/>
    </source>
</evidence>
<feature type="transmembrane region" description="Helical" evidence="1">
    <location>
        <begin position="297"/>
        <end position="317"/>
    </location>
</feature>
<feature type="transmembrane region" description="Helical" evidence="1">
    <location>
        <begin position="127"/>
        <end position="144"/>
    </location>
</feature>
<comment type="caution">
    <text evidence="3">The sequence shown here is derived from an EMBL/GenBank/DDBJ whole genome shotgun (WGS) entry which is preliminary data.</text>
</comment>
<name>A0ABW3T5T6_9CAUL</name>
<keyword evidence="1" id="KW-1133">Transmembrane helix</keyword>
<dbReference type="EC" id="2.3.-.-" evidence="3"/>
<keyword evidence="3" id="KW-0808">Transferase</keyword>
<dbReference type="RefSeq" id="WP_377353562.1">
    <property type="nucleotide sequence ID" value="NZ_JBHTLQ010000020.1"/>
</dbReference>
<feature type="transmembrane region" description="Helical" evidence="1">
    <location>
        <begin position="164"/>
        <end position="181"/>
    </location>
</feature>
<feature type="transmembrane region" description="Helical" evidence="1">
    <location>
        <begin position="217"/>
        <end position="233"/>
    </location>
</feature>
<sequence>MGNGEPFKPEGTTGSPFPNNLPALTSVRFALALGVVLFHYQLQWPWDSMASTGILNRARLGVDAFFILSGFVLTHAYRQALEDRRLDYRRFLAARFARVYPAHVAVLAFVLVMVGAATLIGAEFDHGLYNPLGLLTTLLLVHAWLPETVVAEWNGPSWSLSAEWFAYLAFPAFAWVGLVLARRPWVLLALSGLVFLVLDLIYQAVFGDVVVHAELNMGVLRIIPEFLYGIGLYRLGQRLRPTRQWAIGAAWLSAITLLTLMHLKADDRIVVAAAGPLILSLGLLSKASADRALAHPWMLAGGEASYALYLVHMPILIGWKGVNSALTQRPSAYVLAWWEIACLLTLTLVAAFALHYLFEGPARTWIRRRADRLWPAPGSRAAMAPGSQPPDV</sequence>
<dbReference type="InterPro" id="IPR002656">
    <property type="entry name" value="Acyl_transf_3_dom"/>
</dbReference>
<dbReference type="Pfam" id="PF01757">
    <property type="entry name" value="Acyl_transf_3"/>
    <property type="match status" value="1"/>
</dbReference>
<feature type="transmembrane region" description="Helical" evidence="1">
    <location>
        <begin position="20"/>
        <end position="40"/>
    </location>
</feature>
<feature type="transmembrane region" description="Helical" evidence="1">
    <location>
        <begin position="269"/>
        <end position="285"/>
    </location>
</feature>
<keyword evidence="4" id="KW-1185">Reference proteome</keyword>
<keyword evidence="3" id="KW-0012">Acyltransferase</keyword>
<evidence type="ECO:0000313" key="3">
    <source>
        <dbReference type="EMBL" id="MFD1191015.1"/>
    </source>
</evidence>
<evidence type="ECO:0000256" key="1">
    <source>
        <dbReference type="SAM" id="Phobius"/>
    </source>
</evidence>
<evidence type="ECO:0000259" key="2">
    <source>
        <dbReference type="Pfam" id="PF01757"/>
    </source>
</evidence>
<dbReference type="PANTHER" id="PTHR23028">
    <property type="entry name" value="ACETYLTRANSFERASE"/>
    <property type="match status" value="1"/>
</dbReference>
<dbReference type="PANTHER" id="PTHR23028:SF53">
    <property type="entry name" value="ACYL_TRANSF_3 DOMAIN-CONTAINING PROTEIN"/>
    <property type="match status" value="1"/>
</dbReference>
<feature type="transmembrane region" description="Helical" evidence="1">
    <location>
        <begin position="186"/>
        <end position="205"/>
    </location>
</feature>
<gene>
    <name evidence="3" type="ORF">ACFQ27_10525</name>
</gene>
<reference evidence="4" key="1">
    <citation type="journal article" date="2019" name="Int. J. Syst. Evol. Microbiol.">
        <title>The Global Catalogue of Microorganisms (GCM) 10K type strain sequencing project: providing services to taxonomists for standard genome sequencing and annotation.</title>
        <authorList>
            <consortium name="The Broad Institute Genomics Platform"/>
            <consortium name="The Broad Institute Genome Sequencing Center for Infectious Disease"/>
            <person name="Wu L."/>
            <person name="Ma J."/>
        </authorList>
    </citation>
    <scope>NUCLEOTIDE SEQUENCE [LARGE SCALE GENOMIC DNA]</scope>
    <source>
        <strain evidence="4">CCUG 55074</strain>
    </source>
</reference>
<dbReference type="InterPro" id="IPR050879">
    <property type="entry name" value="Acyltransferase_3"/>
</dbReference>
<protein>
    <submittedName>
        <fullName evidence="3">Acyltransferase family protein</fullName>
        <ecNumber evidence="3">2.3.-.-</ecNumber>
    </submittedName>
</protein>
<feature type="transmembrane region" description="Helical" evidence="1">
    <location>
        <begin position="245"/>
        <end position="263"/>
    </location>
</feature>
<feature type="domain" description="Acyltransferase 3" evidence="2">
    <location>
        <begin position="24"/>
        <end position="355"/>
    </location>
</feature>
<proteinExistence type="predicted"/>
<keyword evidence="1" id="KW-0472">Membrane</keyword>
<feature type="transmembrane region" description="Helical" evidence="1">
    <location>
        <begin position="337"/>
        <end position="358"/>
    </location>
</feature>
<dbReference type="EMBL" id="JBHTLQ010000020">
    <property type="protein sequence ID" value="MFD1191015.1"/>
    <property type="molecule type" value="Genomic_DNA"/>
</dbReference>